<gene>
    <name evidence="1" type="ORF">OFBG_00381</name>
</gene>
<dbReference type="Proteomes" id="UP000005089">
    <property type="component" value="Unassembled WGS sequence"/>
</dbReference>
<evidence type="ECO:0000313" key="1">
    <source>
        <dbReference type="EMBL" id="EEO29353.1"/>
    </source>
</evidence>
<proteinExistence type="predicted"/>
<dbReference type="RefSeq" id="WP_005879742.1">
    <property type="nucleotide sequence ID" value="NZ_CP019430.1"/>
</dbReference>
<reference evidence="1 2" key="1">
    <citation type="submission" date="2009-02" db="EMBL/GenBank/DDBJ databases">
        <title>The Genome Sequence of Oxalobacter formigenes OXCC13.</title>
        <authorList>
            <consortium name="The Broad Institute Genome Sequencing Platform"/>
            <person name="Ward D."/>
            <person name="Young S.K."/>
            <person name="Kodira C.D."/>
            <person name="Zeng Q."/>
            <person name="Koehrsen M."/>
            <person name="Alvarado L."/>
            <person name="Berlin A."/>
            <person name="Borenstein D."/>
            <person name="Chen Z."/>
            <person name="Engels R."/>
            <person name="Freedman E."/>
            <person name="Gellesch M."/>
            <person name="Goldberg J."/>
            <person name="Griggs A."/>
            <person name="Gujja S."/>
            <person name="Heiman D."/>
            <person name="Hepburn T."/>
            <person name="Howarth C."/>
            <person name="Jen D."/>
            <person name="Larson L."/>
            <person name="Lewis B."/>
            <person name="Mehta T."/>
            <person name="Park D."/>
            <person name="Pearson M."/>
            <person name="Roberts A."/>
            <person name="Saif S."/>
            <person name="Shea T."/>
            <person name="Shenoy N."/>
            <person name="Sisk P."/>
            <person name="Stolte C."/>
            <person name="Sykes S."/>
            <person name="Walk T."/>
            <person name="White J."/>
            <person name="Yandava C."/>
            <person name="Allison M.J."/>
            <person name="Lander E."/>
            <person name="Nusbaum C."/>
            <person name="Galagan J."/>
            <person name="Birren B."/>
        </authorList>
    </citation>
    <scope>NUCLEOTIDE SEQUENCE [LARGE SCALE GENOMIC DNA]</scope>
    <source>
        <strain evidence="1 2">OXCC13</strain>
    </source>
</reference>
<organism evidence="1 2">
    <name type="scientific">Oxalobacter formigenes OXCC13</name>
    <dbReference type="NCBI Taxonomy" id="556269"/>
    <lineage>
        <taxon>Bacteria</taxon>
        <taxon>Pseudomonadati</taxon>
        <taxon>Pseudomonadota</taxon>
        <taxon>Betaproteobacteria</taxon>
        <taxon>Burkholderiales</taxon>
        <taxon>Oxalobacteraceae</taxon>
        <taxon>Oxalobacter</taxon>
    </lineage>
</organism>
<name>C3X827_OXAFO</name>
<dbReference type="AlphaFoldDB" id="C3X827"/>
<sequence length="65" mass="7297">MFRIEEIGSYYEVVTFPEQTLEDAKAAKLAEINGACDGILKDAVKTYTDTEMMTFDQQISDAKVL</sequence>
<protein>
    <submittedName>
        <fullName evidence="1">Uncharacterized protein</fullName>
    </submittedName>
</protein>
<accession>C3X827</accession>
<evidence type="ECO:0000313" key="2">
    <source>
        <dbReference type="Proteomes" id="UP000005089"/>
    </source>
</evidence>
<dbReference type="HOGENOM" id="CLU_2845614_0_0_4"/>
<keyword evidence="2" id="KW-1185">Reference proteome</keyword>
<dbReference type="GeneID" id="77135709"/>
<dbReference type="EMBL" id="GG658170">
    <property type="protein sequence ID" value="EEO29353.1"/>
    <property type="molecule type" value="Genomic_DNA"/>
</dbReference>